<reference evidence="9" key="1">
    <citation type="submission" date="2018-05" db="EMBL/GenBank/DDBJ databases">
        <authorList>
            <person name="Lanie J.A."/>
            <person name="Ng W.-L."/>
            <person name="Kazmierczak K.M."/>
            <person name="Andrzejewski T.M."/>
            <person name="Davidsen T.M."/>
            <person name="Wayne K.J."/>
            <person name="Tettelin H."/>
            <person name="Glass J.I."/>
            <person name="Rusch D."/>
            <person name="Podicherti R."/>
            <person name="Tsui H.-C.T."/>
            <person name="Winkler M.E."/>
        </authorList>
    </citation>
    <scope>NUCLEOTIDE SEQUENCE</scope>
</reference>
<feature type="transmembrane region" description="Helical" evidence="7">
    <location>
        <begin position="135"/>
        <end position="162"/>
    </location>
</feature>
<evidence type="ECO:0000313" key="9">
    <source>
        <dbReference type="EMBL" id="SVB62590.1"/>
    </source>
</evidence>
<keyword evidence="2" id="KW-0813">Transport</keyword>
<organism evidence="9">
    <name type="scientific">marine metagenome</name>
    <dbReference type="NCBI Taxonomy" id="408172"/>
    <lineage>
        <taxon>unclassified sequences</taxon>
        <taxon>metagenomes</taxon>
        <taxon>ecological metagenomes</taxon>
    </lineage>
</organism>
<feature type="transmembrane region" description="Helical" evidence="7">
    <location>
        <begin position="102"/>
        <end position="123"/>
    </location>
</feature>
<feature type="domain" description="ABC transmembrane type-1" evidence="8">
    <location>
        <begin position="96"/>
        <end position="187"/>
    </location>
</feature>
<dbReference type="CDD" id="cd06261">
    <property type="entry name" value="TM_PBP2"/>
    <property type="match status" value="1"/>
</dbReference>
<keyword evidence="5 7" id="KW-1133">Transmembrane helix</keyword>
<evidence type="ECO:0000259" key="8">
    <source>
        <dbReference type="PROSITE" id="PS50928"/>
    </source>
</evidence>
<keyword evidence="4 7" id="KW-0812">Transmembrane</keyword>
<proteinExistence type="predicted"/>
<gene>
    <name evidence="9" type="ORF">METZ01_LOCUS215444</name>
</gene>
<dbReference type="Gene3D" id="1.10.3720.10">
    <property type="entry name" value="MetI-like"/>
    <property type="match status" value="1"/>
</dbReference>
<dbReference type="InterPro" id="IPR000515">
    <property type="entry name" value="MetI-like"/>
</dbReference>
<evidence type="ECO:0000256" key="3">
    <source>
        <dbReference type="ARBA" id="ARBA00022475"/>
    </source>
</evidence>
<feature type="non-terminal residue" evidence="9">
    <location>
        <position position="187"/>
    </location>
</feature>
<dbReference type="SUPFAM" id="SSF161098">
    <property type="entry name" value="MetI-like"/>
    <property type="match status" value="1"/>
</dbReference>
<accession>A0A382FHX7</accession>
<sequence length="187" mass="20982">MWAYMIRRLLVIPFMLLGMSLLVFLLLFIKPGSAAFATSGQIINPDQIKALEVELGLDKPWYEQYGNWLGNAVQGDFGKSLRAPRPPVTDDIKERIGNTIELGILTVLLSAVLGISIGALSAVRRNSWIDYFLRMISILGISVPNFWTATLLIVLPAMWWGWTPLANEFHTFQDDPLKNLAIVIWPA</sequence>
<evidence type="ECO:0000256" key="1">
    <source>
        <dbReference type="ARBA" id="ARBA00004651"/>
    </source>
</evidence>
<dbReference type="PANTHER" id="PTHR43163:SF6">
    <property type="entry name" value="DIPEPTIDE TRANSPORT SYSTEM PERMEASE PROTEIN DPPB-RELATED"/>
    <property type="match status" value="1"/>
</dbReference>
<dbReference type="PANTHER" id="PTHR43163">
    <property type="entry name" value="DIPEPTIDE TRANSPORT SYSTEM PERMEASE PROTEIN DPPB-RELATED"/>
    <property type="match status" value="1"/>
</dbReference>
<dbReference type="EMBL" id="UINC01050063">
    <property type="protein sequence ID" value="SVB62590.1"/>
    <property type="molecule type" value="Genomic_DNA"/>
</dbReference>
<evidence type="ECO:0000256" key="4">
    <source>
        <dbReference type="ARBA" id="ARBA00022692"/>
    </source>
</evidence>
<keyword evidence="6 7" id="KW-0472">Membrane</keyword>
<keyword evidence="3" id="KW-1003">Cell membrane</keyword>
<dbReference type="AlphaFoldDB" id="A0A382FHX7"/>
<protein>
    <recommendedName>
        <fullName evidence="8">ABC transmembrane type-1 domain-containing protein</fullName>
    </recommendedName>
</protein>
<dbReference type="GO" id="GO:0005886">
    <property type="term" value="C:plasma membrane"/>
    <property type="evidence" value="ECO:0007669"/>
    <property type="project" value="UniProtKB-SubCell"/>
</dbReference>
<dbReference type="Pfam" id="PF00528">
    <property type="entry name" value="BPD_transp_1"/>
    <property type="match status" value="1"/>
</dbReference>
<evidence type="ECO:0000256" key="7">
    <source>
        <dbReference type="SAM" id="Phobius"/>
    </source>
</evidence>
<dbReference type="Pfam" id="PF19300">
    <property type="entry name" value="BPD_transp_1_N"/>
    <property type="match status" value="1"/>
</dbReference>
<name>A0A382FHX7_9ZZZZ</name>
<evidence type="ECO:0000256" key="5">
    <source>
        <dbReference type="ARBA" id="ARBA00022989"/>
    </source>
</evidence>
<comment type="subcellular location">
    <subcellularLocation>
        <location evidence="1">Cell membrane</location>
        <topology evidence="1">Multi-pass membrane protein</topology>
    </subcellularLocation>
</comment>
<evidence type="ECO:0000256" key="2">
    <source>
        <dbReference type="ARBA" id="ARBA00022448"/>
    </source>
</evidence>
<dbReference type="InterPro" id="IPR045621">
    <property type="entry name" value="BPD_transp_1_N"/>
</dbReference>
<dbReference type="PROSITE" id="PS50928">
    <property type="entry name" value="ABC_TM1"/>
    <property type="match status" value="1"/>
</dbReference>
<dbReference type="GO" id="GO:0055085">
    <property type="term" value="P:transmembrane transport"/>
    <property type="evidence" value="ECO:0007669"/>
    <property type="project" value="InterPro"/>
</dbReference>
<evidence type="ECO:0000256" key="6">
    <source>
        <dbReference type="ARBA" id="ARBA00023136"/>
    </source>
</evidence>
<dbReference type="InterPro" id="IPR035906">
    <property type="entry name" value="MetI-like_sf"/>
</dbReference>